<proteinExistence type="predicted"/>
<protein>
    <submittedName>
        <fullName evidence="1">Uncharacterized protein</fullName>
    </submittedName>
</protein>
<evidence type="ECO:0000313" key="1">
    <source>
        <dbReference type="EMBL" id="QHS92248.1"/>
    </source>
</evidence>
<organism evidence="1">
    <name type="scientific">viral metagenome</name>
    <dbReference type="NCBI Taxonomy" id="1070528"/>
    <lineage>
        <taxon>unclassified sequences</taxon>
        <taxon>metagenomes</taxon>
        <taxon>organismal metagenomes</taxon>
    </lineage>
</organism>
<name>A0A6C0BLF9_9ZZZZ</name>
<dbReference type="AlphaFoldDB" id="A0A6C0BLF9"/>
<accession>A0A6C0BLF9</accession>
<dbReference type="EMBL" id="MN739177">
    <property type="protein sequence ID" value="QHS92248.1"/>
    <property type="molecule type" value="Genomic_DNA"/>
</dbReference>
<reference evidence="1" key="1">
    <citation type="journal article" date="2020" name="Nature">
        <title>Giant virus diversity and host interactions through global metagenomics.</title>
        <authorList>
            <person name="Schulz F."/>
            <person name="Roux S."/>
            <person name="Paez-Espino D."/>
            <person name="Jungbluth S."/>
            <person name="Walsh D.A."/>
            <person name="Denef V.J."/>
            <person name="McMahon K.D."/>
            <person name="Konstantinidis K.T."/>
            <person name="Eloe-Fadrosh E.A."/>
            <person name="Kyrpides N.C."/>
            <person name="Woyke T."/>
        </authorList>
    </citation>
    <scope>NUCLEOTIDE SEQUENCE</scope>
    <source>
        <strain evidence="1">GVMAG-M-3300014204-73</strain>
    </source>
</reference>
<sequence length="31" mass="3763">MPINFEISALAQDFMWIFDFKCVENIKIDFH</sequence>